<dbReference type="Proteomes" id="UP001158576">
    <property type="component" value="Chromosome XSR"/>
</dbReference>
<organism evidence="3 4">
    <name type="scientific">Oikopleura dioica</name>
    <name type="common">Tunicate</name>
    <dbReference type="NCBI Taxonomy" id="34765"/>
    <lineage>
        <taxon>Eukaryota</taxon>
        <taxon>Metazoa</taxon>
        <taxon>Chordata</taxon>
        <taxon>Tunicata</taxon>
        <taxon>Appendicularia</taxon>
        <taxon>Copelata</taxon>
        <taxon>Oikopleuridae</taxon>
        <taxon>Oikopleura</taxon>
    </lineage>
</organism>
<sequence length="240" mass="28099">MDGGVSNKLKQKGSEQTSVEQKPLSVDQWFDNNPRRHKAQNKIKRIHERIPESCWAAYDRFLRTEGIQNDNEELLSKLENSKAESIYALRNNDKLYEARNRAELASVLFEEAQEQQDSVDQMRRELAHEKLVVSYGEVERTPVSIARKMKDTELELGDFKFEEDEEVPQVTNYAGSKGPRWRPIQHQGYGELFKTYKNRRAKSQQKKNDSIGVNDLKEFEQRRVQPSSFHFRARQGLLLQ</sequence>
<dbReference type="EMBL" id="OU015569">
    <property type="protein sequence ID" value="CAG5095103.1"/>
    <property type="molecule type" value="Genomic_DNA"/>
</dbReference>
<evidence type="ECO:0000256" key="1">
    <source>
        <dbReference type="SAM" id="Coils"/>
    </source>
</evidence>
<keyword evidence="1" id="KW-0175">Coiled coil</keyword>
<protein>
    <submittedName>
        <fullName evidence="3">Oidioi.mRNA.OKI2018_I69.XSR.g14034.t1.cds</fullName>
    </submittedName>
</protein>
<evidence type="ECO:0000313" key="4">
    <source>
        <dbReference type="Proteomes" id="UP001158576"/>
    </source>
</evidence>
<feature type="region of interest" description="Disordered" evidence="2">
    <location>
        <begin position="1"/>
        <end position="36"/>
    </location>
</feature>
<feature type="coiled-coil region" evidence="1">
    <location>
        <begin position="64"/>
        <end position="125"/>
    </location>
</feature>
<accession>A0ABN7SHC7</accession>
<keyword evidence="4" id="KW-1185">Reference proteome</keyword>
<gene>
    <name evidence="3" type="ORF">OKIOD_LOCUS5592</name>
</gene>
<evidence type="ECO:0000256" key="2">
    <source>
        <dbReference type="SAM" id="MobiDB-lite"/>
    </source>
</evidence>
<proteinExistence type="predicted"/>
<evidence type="ECO:0000313" key="3">
    <source>
        <dbReference type="EMBL" id="CAG5095103.1"/>
    </source>
</evidence>
<reference evidence="3 4" key="1">
    <citation type="submission" date="2021-04" db="EMBL/GenBank/DDBJ databases">
        <authorList>
            <person name="Bliznina A."/>
        </authorList>
    </citation>
    <scope>NUCLEOTIDE SEQUENCE [LARGE SCALE GENOMIC DNA]</scope>
</reference>
<name>A0ABN7SHC7_OIKDI</name>